<feature type="region of interest" description="Disordered" evidence="1">
    <location>
        <begin position="333"/>
        <end position="364"/>
    </location>
</feature>
<accession>F0ZC35</accession>
<feature type="compositionally biased region" description="Low complexity" evidence="1">
    <location>
        <begin position="49"/>
        <end position="72"/>
    </location>
</feature>
<dbReference type="RefSeq" id="XP_003284984.1">
    <property type="nucleotide sequence ID" value="XM_003284936.1"/>
</dbReference>
<proteinExistence type="predicted"/>
<protein>
    <submittedName>
        <fullName evidence="2">Uncharacterized protein</fullName>
    </submittedName>
</protein>
<evidence type="ECO:0000313" key="3">
    <source>
        <dbReference type="Proteomes" id="UP000001064"/>
    </source>
</evidence>
<keyword evidence="3" id="KW-1185">Reference proteome</keyword>
<evidence type="ECO:0000313" key="2">
    <source>
        <dbReference type="EMBL" id="EGC38519.1"/>
    </source>
</evidence>
<feature type="compositionally biased region" description="Basic residues" evidence="1">
    <location>
        <begin position="122"/>
        <end position="131"/>
    </location>
</feature>
<feature type="compositionally biased region" description="Basic and acidic residues" evidence="1">
    <location>
        <begin position="340"/>
        <end position="364"/>
    </location>
</feature>
<feature type="region of interest" description="Disordered" evidence="1">
    <location>
        <begin position="49"/>
        <end position="131"/>
    </location>
</feature>
<dbReference type="OMA" id="YHYDESP"/>
<dbReference type="EMBL" id="GL870975">
    <property type="protein sequence ID" value="EGC38519.1"/>
    <property type="molecule type" value="Genomic_DNA"/>
</dbReference>
<dbReference type="OrthoDB" id="10578492at2759"/>
<dbReference type="KEGG" id="dpp:DICPUDRAFT_53277"/>
<name>F0ZC35_DICPU</name>
<dbReference type="PANTHER" id="PTHR39532:SF4">
    <property type="entry name" value="F-BOX DOMAIN-CONTAINING PROTEIN"/>
    <property type="match status" value="1"/>
</dbReference>
<dbReference type="eggNOG" id="ENOG502RHPN">
    <property type="taxonomic scope" value="Eukaryota"/>
</dbReference>
<gene>
    <name evidence="2" type="ORF">DICPUDRAFT_53277</name>
</gene>
<sequence>MKFNSQNHSINIGFNNNEIIDNSNNHEFLELQDRVKSLNFDYYDYYEYNNNNNSNNNPNIENNHNGKLNNNNYHYDESPSTSYDKCKTNNSNDNKSNSYSNNSNNNIILNTSSGASGTGTTKRVHGHRRSKSCIASSSNKDYYYNIDLIFHKYSIRDGEETSESVISNHSLSDLKYINNRTKIFHHLINSNSSDLRELSVEKLHEMGFKDFSHQTIPYEEMNEIFKYIESSNELVRVLVALEFIFYHQNKHNHSHKCDYSNFIAHLFFDRSPVVFYCLTKLSNTYLSEKFSFKFIFQHEKIKDFFNDDLISLTERENRIKLFKNSGFNYHHGTLKRSKKKNQDFEKKLQKSFENQKEETNDDKQ</sequence>
<dbReference type="PANTHER" id="PTHR39532">
    <property type="entry name" value="F-BOX DOMAIN-CONTAINING PROTEIN-RELATED"/>
    <property type="match status" value="1"/>
</dbReference>
<dbReference type="GeneID" id="10507153"/>
<organism evidence="2 3">
    <name type="scientific">Dictyostelium purpureum</name>
    <name type="common">Slime mold</name>
    <dbReference type="NCBI Taxonomy" id="5786"/>
    <lineage>
        <taxon>Eukaryota</taxon>
        <taxon>Amoebozoa</taxon>
        <taxon>Evosea</taxon>
        <taxon>Eumycetozoa</taxon>
        <taxon>Dictyostelia</taxon>
        <taxon>Dictyosteliales</taxon>
        <taxon>Dictyosteliaceae</taxon>
        <taxon>Dictyostelium</taxon>
    </lineage>
</organism>
<dbReference type="VEuPathDB" id="AmoebaDB:DICPUDRAFT_53277"/>
<dbReference type="Proteomes" id="UP000001064">
    <property type="component" value="Unassembled WGS sequence"/>
</dbReference>
<evidence type="ECO:0000256" key="1">
    <source>
        <dbReference type="SAM" id="MobiDB-lite"/>
    </source>
</evidence>
<reference evidence="3" key="1">
    <citation type="journal article" date="2011" name="Genome Biol.">
        <title>Comparative genomics of the social amoebae Dictyostelium discoideum and Dictyostelium purpureum.</title>
        <authorList>
            <consortium name="US DOE Joint Genome Institute (JGI-PGF)"/>
            <person name="Sucgang R."/>
            <person name="Kuo A."/>
            <person name="Tian X."/>
            <person name="Salerno W."/>
            <person name="Parikh A."/>
            <person name="Feasley C.L."/>
            <person name="Dalin E."/>
            <person name="Tu H."/>
            <person name="Huang E."/>
            <person name="Barry K."/>
            <person name="Lindquist E."/>
            <person name="Shapiro H."/>
            <person name="Bruce D."/>
            <person name="Schmutz J."/>
            <person name="Salamov A."/>
            <person name="Fey P."/>
            <person name="Gaudet P."/>
            <person name="Anjard C."/>
            <person name="Babu M.M."/>
            <person name="Basu S."/>
            <person name="Bushmanova Y."/>
            <person name="van der Wel H."/>
            <person name="Katoh-Kurasawa M."/>
            <person name="Dinh C."/>
            <person name="Coutinho P.M."/>
            <person name="Saito T."/>
            <person name="Elias M."/>
            <person name="Schaap P."/>
            <person name="Kay R.R."/>
            <person name="Henrissat B."/>
            <person name="Eichinger L."/>
            <person name="Rivero F."/>
            <person name="Putnam N.H."/>
            <person name="West C.M."/>
            <person name="Loomis W.F."/>
            <person name="Chisholm R.L."/>
            <person name="Shaulsky G."/>
            <person name="Strassmann J.E."/>
            <person name="Queller D.C."/>
            <person name="Kuspa A."/>
            <person name="Grigoriev I.V."/>
        </authorList>
    </citation>
    <scope>NUCLEOTIDE SEQUENCE [LARGE SCALE GENOMIC DNA]</scope>
    <source>
        <strain evidence="3">QSDP1</strain>
    </source>
</reference>
<feature type="compositionally biased region" description="Low complexity" evidence="1">
    <location>
        <begin position="89"/>
        <end position="121"/>
    </location>
</feature>
<dbReference type="InParanoid" id="F0ZC35"/>
<dbReference type="AlphaFoldDB" id="F0ZC35"/>